<dbReference type="Proteomes" id="UP000076858">
    <property type="component" value="Unassembled WGS sequence"/>
</dbReference>
<proteinExistence type="predicted"/>
<dbReference type="AlphaFoldDB" id="A0A0P5CC10"/>
<organism evidence="1 2">
    <name type="scientific">Daphnia magna</name>
    <dbReference type="NCBI Taxonomy" id="35525"/>
    <lineage>
        <taxon>Eukaryota</taxon>
        <taxon>Metazoa</taxon>
        <taxon>Ecdysozoa</taxon>
        <taxon>Arthropoda</taxon>
        <taxon>Crustacea</taxon>
        <taxon>Branchiopoda</taxon>
        <taxon>Diplostraca</taxon>
        <taxon>Cladocera</taxon>
        <taxon>Anomopoda</taxon>
        <taxon>Daphniidae</taxon>
        <taxon>Daphnia</taxon>
    </lineage>
</organism>
<reference evidence="1 2" key="1">
    <citation type="submission" date="2016-03" db="EMBL/GenBank/DDBJ databases">
        <title>EvidentialGene: Evidence-directed Construction of Genes on Genomes.</title>
        <authorList>
            <person name="Gilbert D.G."/>
            <person name="Choi J.-H."/>
            <person name="Mockaitis K."/>
            <person name="Colbourne J."/>
            <person name="Pfrender M."/>
        </authorList>
    </citation>
    <scope>NUCLEOTIDE SEQUENCE [LARGE SCALE GENOMIC DNA]</scope>
    <source>
        <strain evidence="1 2">Xinb3</strain>
        <tissue evidence="1">Complete organism</tissue>
    </source>
</reference>
<keyword evidence="2" id="KW-1185">Reference proteome</keyword>
<protein>
    <submittedName>
        <fullName evidence="1">Uncharacterized protein</fullName>
    </submittedName>
</protein>
<comment type="caution">
    <text evidence="1">The sequence shown here is derived from an EMBL/GenBank/DDBJ whole genome shotgun (WGS) entry which is preliminary data.</text>
</comment>
<gene>
    <name evidence="1" type="ORF">APZ42_023601</name>
</gene>
<dbReference type="EMBL" id="LRGB01001574">
    <property type="protein sequence ID" value="KZS11663.1"/>
    <property type="molecule type" value="Genomic_DNA"/>
</dbReference>
<accession>A0A0P5CC10</accession>
<evidence type="ECO:0000313" key="1">
    <source>
        <dbReference type="EMBL" id="KZS11663.1"/>
    </source>
</evidence>
<evidence type="ECO:0000313" key="2">
    <source>
        <dbReference type="Proteomes" id="UP000076858"/>
    </source>
</evidence>
<name>A0A0P5CC10_9CRUS</name>
<sequence length="161" mass="17973">MNSSSSSIIDTESNNQPKGNEEVIILSSLTKPRMKPTINSFEDLAAGKEVSILLRHDTVMGEQILKATSGVYKNLGDQGRRNSDRYCWRSVEVKRDVGNRPICLSVSFNIWTWNADVFVGTDILKLRKAQTSLASANNKKKQKQDLSLVVTLHSGWFISDS</sequence>